<accession>A0A9Q5I1N1</accession>
<dbReference type="Pfam" id="PF00501">
    <property type="entry name" value="AMP-binding"/>
    <property type="match status" value="1"/>
</dbReference>
<evidence type="ECO:0000259" key="2">
    <source>
        <dbReference type="Pfam" id="PF00501"/>
    </source>
</evidence>
<sequence length="588" mass="64241">MHETERVIIDDRVVKVYKHLPPNIRTFWLSRAAAWQDRDYIVFESERYTYGQVAERASKLASLLYTKYGVRKGDRVAIIMRNYPEFMISFWAIHLLGAVSTMINAWAPRAPLLHCIVTTDPKVIIVDPERAVQLCTDGLLDEARLKSRGLYKVFVVRSTRIVGVGQNPGVRAKWKSAGITPLETALDAYTGPIDAWNSPLHSSADSSTQGQSLTGSSAGPLPDDNATIFFTSGTTGFPKGVLSTQRSFLTNTFNTFLAKFRAMLRKGEDLPDLGAAASEPQKGVLISVPLFHVTGLTSAAMSSTALGGKIAFMHKWDKEEAALLIKRECLTSAGGVPSMIMDLIESSLDSAGNSFLESLACGGAPSAETMPREVARRFGAGVDAGQGYGLSETNAVAASIQGEGMYTRTPHTMHHANLMIFVWLVCKDFIARPTSTGLPTPVNDLLVVDPVTLKVLPPGEVGELWIKGANVMRGYWGDKEATRKAITRDGWFKSGDSAYIDEEGFLFIKDRIKDIIIRVKDIIIRGGENIHSTEVENALYADERILDAAAVSVPDPRLGELVAAIVATRPHYKGQVAEEDVIENARKL</sequence>
<keyword evidence="4" id="KW-0436">Ligase</keyword>
<dbReference type="PANTHER" id="PTHR24096:SF393">
    <property type="entry name" value="LIGASE, PUTATIVE-RELATED"/>
    <property type="match status" value="1"/>
</dbReference>
<proteinExistence type="predicted"/>
<dbReference type="InterPro" id="IPR000873">
    <property type="entry name" value="AMP-dep_synth/lig_dom"/>
</dbReference>
<dbReference type="SUPFAM" id="SSF56801">
    <property type="entry name" value="Acetyl-CoA synthetase-like"/>
    <property type="match status" value="1"/>
</dbReference>
<dbReference type="GO" id="GO:0016405">
    <property type="term" value="F:CoA-ligase activity"/>
    <property type="evidence" value="ECO:0007669"/>
    <property type="project" value="TreeGrafter"/>
</dbReference>
<reference evidence="4" key="1">
    <citation type="submission" date="2016-06" db="EMBL/GenBank/DDBJ databases">
        <title>Draft Genome sequence of the fungus Inonotus baumii.</title>
        <authorList>
            <person name="Zhu H."/>
            <person name="Lin W."/>
        </authorList>
    </citation>
    <scope>NUCLEOTIDE SEQUENCE</scope>
    <source>
        <strain evidence="4">821</strain>
    </source>
</reference>
<keyword evidence="5" id="KW-1185">Reference proteome</keyword>
<organism evidence="4 5">
    <name type="scientific">Sanghuangporus baumii</name>
    <name type="common">Phellinus baumii</name>
    <dbReference type="NCBI Taxonomy" id="108892"/>
    <lineage>
        <taxon>Eukaryota</taxon>
        <taxon>Fungi</taxon>
        <taxon>Dikarya</taxon>
        <taxon>Basidiomycota</taxon>
        <taxon>Agaricomycotina</taxon>
        <taxon>Agaricomycetes</taxon>
        <taxon>Hymenochaetales</taxon>
        <taxon>Hymenochaetaceae</taxon>
        <taxon>Sanghuangporus</taxon>
    </lineage>
</organism>
<dbReference type="EMBL" id="LNZH02000152">
    <property type="protein sequence ID" value="OCB89617.1"/>
    <property type="molecule type" value="Genomic_DNA"/>
</dbReference>
<dbReference type="GO" id="GO:0019748">
    <property type="term" value="P:secondary metabolic process"/>
    <property type="evidence" value="ECO:0007669"/>
    <property type="project" value="TreeGrafter"/>
</dbReference>
<feature type="compositionally biased region" description="Low complexity" evidence="1">
    <location>
        <begin position="206"/>
        <end position="217"/>
    </location>
</feature>
<evidence type="ECO:0000259" key="3">
    <source>
        <dbReference type="Pfam" id="PF13193"/>
    </source>
</evidence>
<evidence type="ECO:0000256" key="1">
    <source>
        <dbReference type="SAM" id="MobiDB-lite"/>
    </source>
</evidence>
<feature type="domain" description="AMP-binding enzyme C-terminal" evidence="3">
    <location>
        <begin position="534"/>
        <end position="587"/>
    </location>
</feature>
<dbReference type="Gene3D" id="3.30.300.30">
    <property type="match status" value="1"/>
</dbReference>
<dbReference type="Proteomes" id="UP000757232">
    <property type="component" value="Unassembled WGS sequence"/>
</dbReference>
<feature type="domain" description="AMP-dependent synthetase/ligase" evidence="2">
    <location>
        <begin position="31"/>
        <end position="476"/>
    </location>
</feature>
<comment type="caution">
    <text evidence="4">The sequence shown here is derived from an EMBL/GenBank/DDBJ whole genome shotgun (WGS) entry which is preliminary data.</text>
</comment>
<dbReference type="Gene3D" id="3.40.50.12780">
    <property type="entry name" value="N-terminal domain of ligase-like"/>
    <property type="match status" value="1"/>
</dbReference>
<evidence type="ECO:0000313" key="5">
    <source>
        <dbReference type="Proteomes" id="UP000757232"/>
    </source>
</evidence>
<dbReference type="PROSITE" id="PS00455">
    <property type="entry name" value="AMP_BINDING"/>
    <property type="match status" value="1"/>
</dbReference>
<dbReference type="InterPro" id="IPR042099">
    <property type="entry name" value="ANL_N_sf"/>
</dbReference>
<dbReference type="InterPro" id="IPR020845">
    <property type="entry name" value="AMP-binding_CS"/>
</dbReference>
<dbReference type="InterPro" id="IPR045851">
    <property type="entry name" value="AMP-bd_C_sf"/>
</dbReference>
<gene>
    <name evidence="4" type="ORF">A7U60_g3215</name>
</gene>
<feature type="region of interest" description="Disordered" evidence="1">
    <location>
        <begin position="200"/>
        <end position="220"/>
    </location>
</feature>
<dbReference type="OrthoDB" id="10253115at2759"/>
<dbReference type="AlphaFoldDB" id="A0A9Q5I1N1"/>
<evidence type="ECO:0000313" key="4">
    <source>
        <dbReference type="EMBL" id="OCB89617.1"/>
    </source>
</evidence>
<protein>
    <submittedName>
        <fullName evidence="4">Long-chain-fatty-acid-CoA ligase</fullName>
    </submittedName>
</protein>
<dbReference type="InterPro" id="IPR025110">
    <property type="entry name" value="AMP-bd_C"/>
</dbReference>
<name>A0A9Q5I1N1_SANBA</name>
<dbReference type="PANTHER" id="PTHR24096">
    <property type="entry name" value="LONG-CHAIN-FATTY-ACID--COA LIGASE"/>
    <property type="match status" value="1"/>
</dbReference>
<dbReference type="Pfam" id="PF13193">
    <property type="entry name" value="AMP-binding_C"/>
    <property type="match status" value="1"/>
</dbReference>